<accession>A0A3M7Q689</accession>
<evidence type="ECO:0000313" key="4">
    <source>
        <dbReference type="Proteomes" id="UP000276133"/>
    </source>
</evidence>
<dbReference type="InterPro" id="IPR011989">
    <property type="entry name" value="ARM-like"/>
</dbReference>
<name>A0A3M7Q689_BRAPC</name>
<feature type="non-terminal residue" evidence="3">
    <location>
        <position position="541"/>
    </location>
</feature>
<dbReference type="InterPro" id="IPR051177">
    <property type="entry name" value="CIK-Related_Protein"/>
</dbReference>
<dbReference type="GO" id="GO:0005524">
    <property type="term" value="F:ATP binding"/>
    <property type="evidence" value="ECO:0007669"/>
    <property type="project" value="InterPro"/>
</dbReference>
<dbReference type="Gene3D" id="1.25.10.10">
    <property type="entry name" value="Leucine-rich Repeat Variant"/>
    <property type="match status" value="1"/>
</dbReference>
<evidence type="ECO:0000259" key="2">
    <source>
        <dbReference type="PROSITE" id="PS50011"/>
    </source>
</evidence>
<evidence type="ECO:0000313" key="3">
    <source>
        <dbReference type="EMBL" id="RNA06863.1"/>
    </source>
</evidence>
<dbReference type="AlphaFoldDB" id="A0A3M7Q689"/>
<dbReference type="InterPro" id="IPR000719">
    <property type="entry name" value="Prot_kinase_dom"/>
</dbReference>
<proteinExistence type="inferred from homology"/>
<reference evidence="3 4" key="1">
    <citation type="journal article" date="2018" name="Sci. Rep.">
        <title>Genomic signatures of local adaptation to the degree of environmental predictability in rotifers.</title>
        <authorList>
            <person name="Franch-Gras L."/>
            <person name="Hahn C."/>
            <person name="Garcia-Roger E.M."/>
            <person name="Carmona M.J."/>
            <person name="Serra M."/>
            <person name="Gomez A."/>
        </authorList>
    </citation>
    <scope>NUCLEOTIDE SEQUENCE [LARGE SCALE GENOMIC DNA]</scope>
    <source>
        <strain evidence="3">HYR1</strain>
    </source>
</reference>
<evidence type="ECO:0000256" key="1">
    <source>
        <dbReference type="ARBA" id="ARBA00038349"/>
    </source>
</evidence>
<dbReference type="Gene3D" id="3.30.200.20">
    <property type="entry name" value="Phosphorylase Kinase, domain 1"/>
    <property type="match status" value="1"/>
</dbReference>
<dbReference type="GO" id="GO:0004672">
    <property type="term" value="F:protein kinase activity"/>
    <property type="evidence" value="ECO:0007669"/>
    <property type="project" value="InterPro"/>
</dbReference>
<dbReference type="STRING" id="10195.A0A3M7Q689"/>
<dbReference type="EMBL" id="REGN01007251">
    <property type="protein sequence ID" value="RNA06863.1"/>
    <property type="molecule type" value="Genomic_DNA"/>
</dbReference>
<gene>
    <name evidence="3" type="ORF">BpHYR1_012605</name>
</gene>
<dbReference type="OrthoDB" id="9942861at2759"/>
<dbReference type="PANTHER" id="PTHR12984:SF15">
    <property type="entry name" value="PROTEIN-ASSOCIATING WITH THE CARBOXYL-TERMINAL DOMAIN OF EZRIN"/>
    <property type="match status" value="1"/>
</dbReference>
<organism evidence="3 4">
    <name type="scientific">Brachionus plicatilis</name>
    <name type="common">Marine rotifer</name>
    <name type="synonym">Brachionus muelleri</name>
    <dbReference type="NCBI Taxonomy" id="10195"/>
    <lineage>
        <taxon>Eukaryota</taxon>
        <taxon>Metazoa</taxon>
        <taxon>Spiralia</taxon>
        <taxon>Gnathifera</taxon>
        <taxon>Rotifera</taxon>
        <taxon>Eurotatoria</taxon>
        <taxon>Monogononta</taxon>
        <taxon>Pseudotrocha</taxon>
        <taxon>Ploima</taxon>
        <taxon>Brachionidae</taxon>
        <taxon>Brachionus</taxon>
    </lineage>
</organism>
<feature type="domain" description="Protein kinase" evidence="2">
    <location>
        <begin position="1"/>
        <end position="280"/>
    </location>
</feature>
<dbReference type="PANTHER" id="PTHR12984">
    <property type="entry name" value="SCY1-RELATED S/T PROTEIN KINASE-LIKE"/>
    <property type="match status" value="1"/>
</dbReference>
<keyword evidence="4" id="KW-1185">Reference proteome</keyword>
<sequence>MGNIDTKLSPYYSIVDEKTGSPSLSKASDISLGDLRQFSSLWTVRKVKFNTDNKNSLLFELNSEHVNYQKHLKLALNQIKCLKTLRHPNLVKYLYSKEPPHSKCILITESVRPLTCLLGDLSREQIVRGLYGITNAVLFLHQKVQVSHNNICASSINLNPKQTWKLNNFELSLPFSGLNTQNLGQIYDFKDKNSVTPEEELVSKGMGKSDLDSVLKEHPHCLDSYAWAMLVVKLLYTNSKIGSQTNIIDDEDEDCSLEDYLSHDPRKRPSIKAAIELQCFDVCKNSHSGAGQDQFDPLKIQNLNDLEASYDSLMEHLRDVCQMEARMRKKVLNENLIDFLVSPIMFFSSRIRQNLLPSVLIPSELGEKKMVNNFYLYKNWNLNKELKCDEVGMQPLFDLDKYKAFVLPRILSLFTMRSLQIRVVLLEFFPFYIHLINDTDTLKYEILPELLIGLKDTNDCLVSLTFSCLAIMVKLLGHETVVGKSRTKKDSKSYFTENMPKSIEQYEIRESNSNSLDDVNELIKTNKVISDSMIALHDETE</sequence>
<dbReference type="Proteomes" id="UP000276133">
    <property type="component" value="Unassembled WGS sequence"/>
</dbReference>
<dbReference type="Gene3D" id="1.10.510.10">
    <property type="entry name" value="Transferase(Phosphotransferase) domain 1"/>
    <property type="match status" value="1"/>
</dbReference>
<comment type="similarity">
    <text evidence="1">Belongs to the protein kinase superfamily.</text>
</comment>
<protein>
    <recommendedName>
        <fullName evidence="2">Protein kinase domain-containing protein</fullName>
    </recommendedName>
</protein>
<comment type="caution">
    <text evidence="3">The sequence shown here is derived from an EMBL/GenBank/DDBJ whole genome shotgun (WGS) entry which is preliminary data.</text>
</comment>
<dbReference type="InterPro" id="IPR011009">
    <property type="entry name" value="Kinase-like_dom_sf"/>
</dbReference>
<dbReference type="SUPFAM" id="SSF56112">
    <property type="entry name" value="Protein kinase-like (PK-like)"/>
    <property type="match status" value="1"/>
</dbReference>
<dbReference type="PROSITE" id="PS50011">
    <property type="entry name" value="PROTEIN_KINASE_DOM"/>
    <property type="match status" value="1"/>
</dbReference>